<keyword evidence="3" id="KW-1133">Transmembrane helix</keyword>
<sequence>MSESAGSSFIRKISGTLFIVALGFVMVAWIKVSQPFDPDQVKPASGRLDEIAIADAKKMPAFAGSVVTLAYHGVSDTDHAGTTLSRELFAEHMRAMKTAGFQTVTLDQVQKLVNGESVELPPKALLLTFDGGHITDWTNVDPVLKELGFNAVTFLTTSEIVQAGTPSYFLSFDQLKKLRGTGRWEFGSHTDDSANSVDVPGDVGVSFTNRMMVDGEPETPEQWDDRITADLARTQDFFKKHLGGPAVAFSYPNGDPRNSNNLDRIQVRTEKLLKSAGFDYAFYGEDVPSGQVDGVTKNSNRYRLPRIGVRSTTTVATLLKDVRGTIPAPPPANLTQVKWTGPYTVACQTLKGNLYVYSREYGNCKLDTVNTTRWRDYTLSTVIKAPINRQIAFFSVRDGEGATHTGSLVVAVGRDEMVVRQTLNGGDLVKELGKADLAASPTRTVAIKVSGTGPDNTLVVNITGMAQPLTVKFLPEIVAGGVKFGVDGYLKPLTFFKPQLKIDQEVAP</sequence>
<dbReference type="InterPro" id="IPR002509">
    <property type="entry name" value="NODB_dom"/>
</dbReference>
<evidence type="ECO:0000256" key="1">
    <source>
        <dbReference type="ARBA" id="ARBA00004613"/>
    </source>
</evidence>
<dbReference type="PANTHER" id="PTHR34216:SF3">
    <property type="entry name" value="POLY-BETA-1,6-N-ACETYL-D-GLUCOSAMINE N-DEACETYLASE"/>
    <property type="match status" value="1"/>
</dbReference>
<dbReference type="Proteomes" id="UP001501237">
    <property type="component" value="Unassembled WGS sequence"/>
</dbReference>
<dbReference type="Gene3D" id="3.20.20.370">
    <property type="entry name" value="Glycoside hydrolase/deacetylase"/>
    <property type="match status" value="1"/>
</dbReference>
<keyword evidence="6" id="KW-1185">Reference proteome</keyword>
<comment type="caution">
    <text evidence="5">The sequence shown here is derived from an EMBL/GenBank/DDBJ whole genome shotgun (WGS) entry which is preliminary data.</text>
</comment>
<comment type="subcellular location">
    <subcellularLocation>
        <location evidence="1">Secreted</location>
    </subcellularLocation>
</comment>
<dbReference type="CDD" id="cd10918">
    <property type="entry name" value="CE4_NodB_like_5s_6s"/>
    <property type="match status" value="1"/>
</dbReference>
<keyword evidence="2" id="KW-0732">Signal</keyword>
<protein>
    <recommendedName>
        <fullName evidence="4">NodB homology domain-containing protein</fullName>
    </recommendedName>
</protein>
<gene>
    <name evidence="5" type="ORF">GCM10010468_53130</name>
</gene>
<evidence type="ECO:0000313" key="6">
    <source>
        <dbReference type="Proteomes" id="UP001501237"/>
    </source>
</evidence>
<dbReference type="PANTHER" id="PTHR34216">
    <property type="match status" value="1"/>
</dbReference>
<evidence type="ECO:0000256" key="3">
    <source>
        <dbReference type="SAM" id="Phobius"/>
    </source>
</evidence>
<accession>A0ABP6QGZ0</accession>
<name>A0ABP6QGZ0_9ACTN</name>
<dbReference type="SUPFAM" id="SSF88713">
    <property type="entry name" value="Glycoside hydrolase/deacetylase"/>
    <property type="match status" value="1"/>
</dbReference>
<proteinExistence type="predicted"/>
<evidence type="ECO:0000313" key="5">
    <source>
        <dbReference type="EMBL" id="GAA3225464.1"/>
    </source>
</evidence>
<organism evidence="5 6">
    <name type="scientific">Actinocorallia longicatena</name>
    <dbReference type="NCBI Taxonomy" id="111803"/>
    <lineage>
        <taxon>Bacteria</taxon>
        <taxon>Bacillati</taxon>
        <taxon>Actinomycetota</taxon>
        <taxon>Actinomycetes</taxon>
        <taxon>Streptosporangiales</taxon>
        <taxon>Thermomonosporaceae</taxon>
        <taxon>Actinocorallia</taxon>
    </lineage>
</organism>
<keyword evidence="3" id="KW-0812">Transmembrane</keyword>
<dbReference type="InterPro" id="IPR051398">
    <property type="entry name" value="Polysacch_Deacetylase"/>
</dbReference>
<dbReference type="InterPro" id="IPR011330">
    <property type="entry name" value="Glyco_hydro/deAcase_b/a-brl"/>
</dbReference>
<dbReference type="Pfam" id="PF01522">
    <property type="entry name" value="Polysacc_deac_1"/>
    <property type="match status" value="1"/>
</dbReference>
<feature type="transmembrane region" description="Helical" evidence="3">
    <location>
        <begin position="12"/>
        <end position="30"/>
    </location>
</feature>
<evidence type="ECO:0000256" key="2">
    <source>
        <dbReference type="ARBA" id="ARBA00022729"/>
    </source>
</evidence>
<keyword evidence="3" id="KW-0472">Membrane</keyword>
<dbReference type="RefSeq" id="WP_344833352.1">
    <property type="nucleotide sequence ID" value="NZ_BAAAUV010000015.1"/>
</dbReference>
<reference evidence="6" key="1">
    <citation type="journal article" date="2019" name="Int. J. Syst. Evol. Microbiol.">
        <title>The Global Catalogue of Microorganisms (GCM) 10K type strain sequencing project: providing services to taxonomists for standard genome sequencing and annotation.</title>
        <authorList>
            <consortium name="The Broad Institute Genomics Platform"/>
            <consortium name="The Broad Institute Genome Sequencing Center for Infectious Disease"/>
            <person name="Wu L."/>
            <person name="Ma J."/>
        </authorList>
    </citation>
    <scope>NUCLEOTIDE SEQUENCE [LARGE SCALE GENOMIC DNA]</scope>
    <source>
        <strain evidence="6">JCM 9377</strain>
    </source>
</reference>
<evidence type="ECO:0000259" key="4">
    <source>
        <dbReference type="Pfam" id="PF01522"/>
    </source>
</evidence>
<dbReference type="EMBL" id="BAAAUV010000015">
    <property type="protein sequence ID" value="GAA3225464.1"/>
    <property type="molecule type" value="Genomic_DNA"/>
</dbReference>
<feature type="domain" description="NodB homology" evidence="4">
    <location>
        <begin position="119"/>
        <end position="265"/>
    </location>
</feature>